<accession>A0ABQ2UXZ2</accession>
<evidence type="ECO:0000313" key="1">
    <source>
        <dbReference type="EMBL" id="GGU55680.1"/>
    </source>
</evidence>
<name>A0ABQ2UXZ2_9ACTN</name>
<dbReference type="Proteomes" id="UP000654471">
    <property type="component" value="Unassembled WGS sequence"/>
</dbReference>
<evidence type="ECO:0000313" key="2">
    <source>
        <dbReference type="Proteomes" id="UP000654471"/>
    </source>
</evidence>
<protein>
    <submittedName>
        <fullName evidence="1">Uncharacterized protein</fullName>
    </submittedName>
</protein>
<sequence>MSWIRSLQRTGARDSDAQAAAWQAQLTLALRAPACAHGAHYDDPDSLVGASVEHSVHVDRALTNLLTALGPNHPLTLPVFDASRASHELTLLREPWLAHCAEHALPTTDDTVRALDREFPAPERVRAWASYDTARRRTEHLLGHLVPLQDKLAAFTGHSLTAPQGPTA</sequence>
<gene>
    <name evidence="1" type="ORF">GCM10010211_20570</name>
</gene>
<dbReference type="EMBL" id="BMRP01000005">
    <property type="protein sequence ID" value="GGU55680.1"/>
    <property type="molecule type" value="Genomic_DNA"/>
</dbReference>
<comment type="caution">
    <text evidence="1">The sequence shown here is derived from an EMBL/GenBank/DDBJ whole genome shotgun (WGS) entry which is preliminary data.</text>
</comment>
<keyword evidence="2" id="KW-1185">Reference proteome</keyword>
<proteinExistence type="predicted"/>
<organism evidence="1 2">
    <name type="scientific">Streptomyces albospinus</name>
    <dbReference type="NCBI Taxonomy" id="285515"/>
    <lineage>
        <taxon>Bacteria</taxon>
        <taxon>Bacillati</taxon>
        <taxon>Actinomycetota</taxon>
        <taxon>Actinomycetes</taxon>
        <taxon>Kitasatosporales</taxon>
        <taxon>Streptomycetaceae</taxon>
        <taxon>Streptomyces</taxon>
    </lineage>
</organism>
<reference evidence="2" key="1">
    <citation type="journal article" date="2019" name="Int. J. Syst. Evol. Microbiol.">
        <title>The Global Catalogue of Microorganisms (GCM) 10K type strain sequencing project: providing services to taxonomists for standard genome sequencing and annotation.</title>
        <authorList>
            <consortium name="The Broad Institute Genomics Platform"/>
            <consortium name="The Broad Institute Genome Sequencing Center for Infectious Disease"/>
            <person name="Wu L."/>
            <person name="Ma J."/>
        </authorList>
    </citation>
    <scope>NUCLEOTIDE SEQUENCE [LARGE SCALE GENOMIC DNA]</scope>
    <source>
        <strain evidence="2">JCM 3399</strain>
    </source>
</reference>
<dbReference type="RefSeq" id="WP_189298614.1">
    <property type="nucleotide sequence ID" value="NZ_BMRP01000005.1"/>
</dbReference>